<sequence length="90" mass="10375">MKLCQKHRTLSHFIEIMNSSGHQWASAMNISSLAQFNLFLEKIIQGIPQDHHNFILNFANDIYLMGVPTASLTNQEQRGCMSTRKRQRSL</sequence>
<dbReference type="Proteomes" id="UP000828390">
    <property type="component" value="Unassembled WGS sequence"/>
</dbReference>
<evidence type="ECO:0000313" key="2">
    <source>
        <dbReference type="Proteomes" id="UP000828390"/>
    </source>
</evidence>
<evidence type="ECO:0000313" key="1">
    <source>
        <dbReference type="EMBL" id="KAH3730641.1"/>
    </source>
</evidence>
<accession>A0A9D4CUR3</accession>
<comment type="caution">
    <text evidence="1">The sequence shown here is derived from an EMBL/GenBank/DDBJ whole genome shotgun (WGS) entry which is preliminary data.</text>
</comment>
<name>A0A9D4CUR3_DREPO</name>
<keyword evidence="2" id="KW-1185">Reference proteome</keyword>
<proteinExistence type="predicted"/>
<gene>
    <name evidence="1" type="ORF">DPMN_056632</name>
</gene>
<organism evidence="1 2">
    <name type="scientific">Dreissena polymorpha</name>
    <name type="common">Zebra mussel</name>
    <name type="synonym">Mytilus polymorpha</name>
    <dbReference type="NCBI Taxonomy" id="45954"/>
    <lineage>
        <taxon>Eukaryota</taxon>
        <taxon>Metazoa</taxon>
        <taxon>Spiralia</taxon>
        <taxon>Lophotrochozoa</taxon>
        <taxon>Mollusca</taxon>
        <taxon>Bivalvia</taxon>
        <taxon>Autobranchia</taxon>
        <taxon>Heteroconchia</taxon>
        <taxon>Euheterodonta</taxon>
        <taxon>Imparidentia</taxon>
        <taxon>Neoheterodontei</taxon>
        <taxon>Myida</taxon>
        <taxon>Dreissenoidea</taxon>
        <taxon>Dreissenidae</taxon>
        <taxon>Dreissena</taxon>
    </lineage>
</organism>
<dbReference type="AlphaFoldDB" id="A0A9D4CUR3"/>
<dbReference type="EMBL" id="JAIWYP010000012">
    <property type="protein sequence ID" value="KAH3730641.1"/>
    <property type="molecule type" value="Genomic_DNA"/>
</dbReference>
<protein>
    <submittedName>
        <fullName evidence="1">Uncharacterized protein</fullName>
    </submittedName>
</protein>
<reference evidence="1" key="1">
    <citation type="journal article" date="2019" name="bioRxiv">
        <title>The Genome of the Zebra Mussel, Dreissena polymorpha: A Resource for Invasive Species Research.</title>
        <authorList>
            <person name="McCartney M.A."/>
            <person name="Auch B."/>
            <person name="Kono T."/>
            <person name="Mallez S."/>
            <person name="Zhang Y."/>
            <person name="Obille A."/>
            <person name="Becker A."/>
            <person name="Abrahante J.E."/>
            <person name="Garbe J."/>
            <person name="Badalamenti J.P."/>
            <person name="Herman A."/>
            <person name="Mangelson H."/>
            <person name="Liachko I."/>
            <person name="Sullivan S."/>
            <person name="Sone E.D."/>
            <person name="Koren S."/>
            <person name="Silverstein K.A.T."/>
            <person name="Beckman K.B."/>
            <person name="Gohl D.M."/>
        </authorList>
    </citation>
    <scope>NUCLEOTIDE SEQUENCE</scope>
    <source>
        <strain evidence="1">Duluth1</strain>
        <tissue evidence="1">Whole animal</tissue>
    </source>
</reference>
<reference evidence="1" key="2">
    <citation type="submission" date="2020-11" db="EMBL/GenBank/DDBJ databases">
        <authorList>
            <person name="McCartney M.A."/>
            <person name="Auch B."/>
            <person name="Kono T."/>
            <person name="Mallez S."/>
            <person name="Becker A."/>
            <person name="Gohl D.M."/>
            <person name="Silverstein K.A.T."/>
            <person name="Koren S."/>
            <person name="Bechman K.B."/>
            <person name="Herman A."/>
            <person name="Abrahante J.E."/>
            <person name="Garbe J."/>
        </authorList>
    </citation>
    <scope>NUCLEOTIDE SEQUENCE</scope>
    <source>
        <strain evidence="1">Duluth1</strain>
        <tissue evidence="1">Whole animal</tissue>
    </source>
</reference>